<evidence type="ECO:0000313" key="5">
    <source>
        <dbReference type="EMBL" id="MBP0463980.1"/>
    </source>
</evidence>
<dbReference type="SMART" id="SM00962">
    <property type="entry name" value="SRP54"/>
    <property type="match status" value="1"/>
</dbReference>
<dbReference type="Proteomes" id="UP000680815">
    <property type="component" value="Unassembled WGS sequence"/>
</dbReference>
<evidence type="ECO:0000313" key="6">
    <source>
        <dbReference type="Proteomes" id="UP000680815"/>
    </source>
</evidence>
<gene>
    <name evidence="5" type="ORF">J5Y09_08660</name>
</gene>
<evidence type="ECO:0000259" key="4">
    <source>
        <dbReference type="SMART" id="SM00962"/>
    </source>
</evidence>
<name>A0ABS4ARJ8_9PROT</name>
<dbReference type="Pfam" id="PF00448">
    <property type="entry name" value="SRP54"/>
    <property type="match status" value="1"/>
</dbReference>
<proteinExistence type="predicted"/>
<keyword evidence="6" id="KW-1185">Reference proteome</keyword>
<keyword evidence="1" id="KW-0547">Nucleotide-binding</keyword>
<feature type="compositionally biased region" description="Pro residues" evidence="3">
    <location>
        <begin position="63"/>
        <end position="74"/>
    </location>
</feature>
<evidence type="ECO:0000256" key="3">
    <source>
        <dbReference type="SAM" id="MobiDB-lite"/>
    </source>
</evidence>
<evidence type="ECO:0000256" key="1">
    <source>
        <dbReference type="ARBA" id="ARBA00022741"/>
    </source>
</evidence>
<dbReference type="InterPro" id="IPR000897">
    <property type="entry name" value="SRP54_GTPase_dom"/>
</dbReference>
<dbReference type="EMBL" id="JAGIYZ010000006">
    <property type="protein sequence ID" value="MBP0463980.1"/>
    <property type="molecule type" value="Genomic_DNA"/>
</dbReference>
<dbReference type="Gene3D" id="3.40.50.300">
    <property type="entry name" value="P-loop containing nucleotide triphosphate hydrolases"/>
    <property type="match status" value="1"/>
</dbReference>
<feature type="region of interest" description="Disordered" evidence="3">
    <location>
        <begin position="62"/>
        <end position="83"/>
    </location>
</feature>
<accession>A0ABS4ARJ8</accession>
<organism evidence="5 6">
    <name type="scientific">Roseomonas nitratireducens</name>
    <dbReference type="NCBI Taxonomy" id="2820810"/>
    <lineage>
        <taxon>Bacteria</taxon>
        <taxon>Pseudomonadati</taxon>
        <taxon>Pseudomonadota</taxon>
        <taxon>Alphaproteobacteria</taxon>
        <taxon>Acetobacterales</taxon>
        <taxon>Roseomonadaceae</taxon>
        <taxon>Roseomonas</taxon>
    </lineage>
</organism>
<dbReference type="SUPFAM" id="SSF52540">
    <property type="entry name" value="P-loop containing nucleoside triphosphate hydrolases"/>
    <property type="match status" value="1"/>
</dbReference>
<keyword evidence="2" id="KW-0342">GTP-binding</keyword>
<dbReference type="RefSeq" id="WP_209351347.1">
    <property type="nucleotide sequence ID" value="NZ_JAGIYZ010000006.1"/>
</dbReference>
<reference evidence="5 6" key="1">
    <citation type="submission" date="2021-03" db="EMBL/GenBank/DDBJ databases">
        <authorList>
            <person name="So Y."/>
        </authorList>
    </citation>
    <scope>NUCLEOTIDE SEQUENCE [LARGE SCALE GENOMIC DNA]</scope>
    <source>
        <strain evidence="5 6">PWR1</strain>
    </source>
</reference>
<protein>
    <submittedName>
        <fullName evidence="5">GTPase</fullName>
    </submittedName>
</protein>
<evidence type="ECO:0000256" key="2">
    <source>
        <dbReference type="ARBA" id="ARBA00023134"/>
    </source>
</evidence>
<sequence length="315" mass="31886">MRLKTFRAPRMADAMAMLREELGVEAIILDTRRSGGMVEITAALEAEEPVLIPPAAAIATLPTPQPAAAPPQPSGPLAFHNAPPGLAAALSRGPLEETLGTVFRFGPLPDGRDRPLLLVGPPGAGKTLTCAKIAARMVLAGTPPVIATTDGQRAGAAAQLAAFTGVLGLTLAVATSPGALVKALARRTPDQPVLVDSTGCDPFDPRQAMALHGFAAAIGAEPVLVLPAGLDALEAADLARAFAALGARHLVPTRLDSARRLGAVLAAAEAGPLLLTEGGTSPEVVQGLEPLSPARLAARLAAPRRGDATSPLEAA</sequence>
<dbReference type="InterPro" id="IPR027417">
    <property type="entry name" value="P-loop_NTPase"/>
</dbReference>
<comment type="caution">
    <text evidence="5">The sequence shown here is derived from an EMBL/GenBank/DDBJ whole genome shotgun (WGS) entry which is preliminary data.</text>
</comment>
<feature type="domain" description="SRP54-type proteins GTP-binding" evidence="4">
    <location>
        <begin position="113"/>
        <end position="302"/>
    </location>
</feature>